<accession>A0AAD6P8H5</accession>
<evidence type="ECO:0000313" key="1">
    <source>
        <dbReference type="EMBL" id="KAJ6419563.1"/>
    </source>
</evidence>
<gene>
    <name evidence="1" type="ORF">OIU84_029631</name>
</gene>
<comment type="caution">
    <text evidence="1">The sequence shown here is derived from an EMBL/GenBank/DDBJ whole genome shotgun (WGS) entry which is preliminary data.</text>
</comment>
<sequence>MSKALTSITFSSLNSS</sequence>
<dbReference type="Proteomes" id="UP001162972">
    <property type="component" value="Chromosome 7"/>
</dbReference>
<keyword evidence="2" id="KW-1185">Reference proteome</keyword>
<proteinExistence type="predicted"/>
<evidence type="ECO:0000313" key="2">
    <source>
        <dbReference type="Proteomes" id="UP001162972"/>
    </source>
</evidence>
<reference evidence="1 2" key="1">
    <citation type="journal article" date="2023" name="Int. J. Mol. Sci.">
        <title>De Novo Assembly and Annotation of 11 Diverse Shrub Willow (Salix) Genomes Reveals Novel Gene Organization in Sex-Linked Regions.</title>
        <authorList>
            <person name="Hyden B."/>
            <person name="Feng K."/>
            <person name="Yates T.B."/>
            <person name="Jawdy S."/>
            <person name="Cereghino C."/>
            <person name="Smart L.B."/>
            <person name="Muchero W."/>
        </authorList>
    </citation>
    <scope>NUCLEOTIDE SEQUENCE [LARGE SCALE GENOMIC DNA]</scope>
    <source>
        <tissue evidence="1">Shoot tip</tissue>
    </source>
</reference>
<name>A0AAD6P8H5_9ROSI</name>
<protein>
    <submittedName>
        <fullName evidence="1">Uncharacterized protein</fullName>
    </submittedName>
</protein>
<feature type="non-terminal residue" evidence="1">
    <location>
        <position position="16"/>
    </location>
</feature>
<dbReference type="AlphaFoldDB" id="A0AAD6P8H5"/>
<dbReference type="EMBL" id="JAPFFJ010000009">
    <property type="protein sequence ID" value="KAJ6419563.1"/>
    <property type="molecule type" value="Genomic_DNA"/>
</dbReference>
<organism evidence="1 2">
    <name type="scientific">Salix udensis</name>
    <dbReference type="NCBI Taxonomy" id="889485"/>
    <lineage>
        <taxon>Eukaryota</taxon>
        <taxon>Viridiplantae</taxon>
        <taxon>Streptophyta</taxon>
        <taxon>Embryophyta</taxon>
        <taxon>Tracheophyta</taxon>
        <taxon>Spermatophyta</taxon>
        <taxon>Magnoliopsida</taxon>
        <taxon>eudicotyledons</taxon>
        <taxon>Gunneridae</taxon>
        <taxon>Pentapetalae</taxon>
        <taxon>rosids</taxon>
        <taxon>fabids</taxon>
        <taxon>Malpighiales</taxon>
        <taxon>Salicaceae</taxon>
        <taxon>Saliceae</taxon>
        <taxon>Salix</taxon>
    </lineage>
</organism>